<proteinExistence type="inferred from homology"/>
<dbReference type="PROSITE" id="PS00839">
    <property type="entry name" value="SUMT_1"/>
    <property type="match status" value="1"/>
</dbReference>
<dbReference type="GO" id="GO:0019354">
    <property type="term" value="P:siroheme biosynthetic process"/>
    <property type="evidence" value="ECO:0007669"/>
    <property type="project" value="UniProtKB-UniPathway"/>
</dbReference>
<keyword evidence="5" id="KW-0949">S-adenosyl-L-methionine</keyword>
<keyword evidence="10" id="KW-1185">Reference proteome</keyword>
<keyword evidence="6" id="KW-0627">Porphyrin biosynthesis</keyword>
<dbReference type="InterPro" id="IPR035996">
    <property type="entry name" value="4pyrrol_Methylase_sf"/>
</dbReference>
<dbReference type="InterPro" id="IPR003043">
    <property type="entry name" value="Uropor_MeTrfase_CS"/>
</dbReference>
<dbReference type="NCBIfam" id="NF004790">
    <property type="entry name" value="PRK06136.1"/>
    <property type="match status" value="1"/>
</dbReference>
<dbReference type="PANTHER" id="PTHR45790">
    <property type="entry name" value="SIROHEME SYNTHASE-RELATED"/>
    <property type="match status" value="1"/>
</dbReference>
<dbReference type="InterPro" id="IPR006366">
    <property type="entry name" value="CobA/CysG_C"/>
</dbReference>
<evidence type="ECO:0000256" key="6">
    <source>
        <dbReference type="ARBA" id="ARBA00023244"/>
    </source>
</evidence>
<dbReference type="OrthoDB" id="9815856at2"/>
<dbReference type="FunFam" id="3.40.1010.10:FF:000001">
    <property type="entry name" value="Siroheme synthase"/>
    <property type="match status" value="1"/>
</dbReference>
<dbReference type="Pfam" id="PF00590">
    <property type="entry name" value="TP_methylase"/>
    <property type="match status" value="1"/>
</dbReference>
<gene>
    <name evidence="9" type="ORF">SAMN05216551_10655</name>
</gene>
<comment type="similarity">
    <text evidence="1">Belongs to the precorrin methyltransferase family.</text>
</comment>
<dbReference type="InterPro" id="IPR014777">
    <property type="entry name" value="4pyrrole_Mease_sub1"/>
</dbReference>
<dbReference type="AlphaFoldDB" id="A0A1H2PPR3"/>
<dbReference type="GO" id="GO:0004851">
    <property type="term" value="F:uroporphyrin-III C-methyltransferase activity"/>
    <property type="evidence" value="ECO:0007669"/>
    <property type="project" value="UniProtKB-EC"/>
</dbReference>
<protein>
    <recommendedName>
        <fullName evidence="2">uroporphyrinogen-III C-methyltransferase</fullName>
        <ecNumber evidence="2">2.1.1.107</ecNumber>
    </recommendedName>
</protein>
<name>A0A1H2PPR3_9BURK</name>
<keyword evidence="3 9" id="KW-0489">Methyltransferase</keyword>
<dbReference type="GO" id="GO:0032259">
    <property type="term" value="P:methylation"/>
    <property type="evidence" value="ECO:0007669"/>
    <property type="project" value="UniProtKB-KW"/>
</dbReference>
<dbReference type="InterPro" id="IPR000878">
    <property type="entry name" value="4pyrrol_Mease"/>
</dbReference>
<evidence type="ECO:0000259" key="8">
    <source>
        <dbReference type="Pfam" id="PF00590"/>
    </source>
</evidence>
<comment type="pathway">
    <text evidence="7">Porphyrin-containing compound metabolism; siroheme biosynthesis; precorrin-2 from uroporphyrinogen III: step 1/1.</text>
</comment>
<dbReference type="Gene3D" id="3.30.950.10">
    <property type="entry name" value="Methyltransferase, Cobalt-precorrin-4 Transmethylase, Domain 2"/>
    <property type="match status" value="1"/>
</dbReference>
<dbReference type="PANTHER" id="PTHR45790:SF3">
    <property type="entry name" value="S-ADENOSYL-L-METHIONINE-DEPENDENT UROPORPHYRINOGEN III METHYLTRANSFERASE, CHLOROPLASTIC"/>
    <property type="match status" value="1"/>
</dbReference>
<evidence type="ECO:0000256" key="2">
    <source>
        <dbReference type="ARBA" id="ARBA00012162"/>
    </source>
</evidence>
<keyword evidence="4 9" id="KW-0808">Transferase</keyword>
<dbReference type="Proteomes" id="UP000243719">
    <property type="component" value="Unassembled WGS sequence"/>
</dbReference>
<dbReference type="UniPathway" id="UPA00262">
    <property type="reaction ID" value="UER00211"/>
</dbReference>
<dbReference type="NCBIfam" id="TIGR01469">
    <property type="entry name" value="cobA_cysG_Cterm"/>
    <property type="match status" value="1"/>
</dbReference>
<evidence type="ECO:0000256" key="7">
    <source>
        <dbReference type="ARBA" id="ARBA00025705"/>
    </source>
</evidence>
<dbReference type="EMBL" id="FNLO01000006">
    <property type="protein sequence ID" value="SDV48775.1"/>
    <property type="molecule type" value="Genomic_DNA"/>
</dbReference>
<dbReference type="EC" id="2.1.1.107" evidence="2"/>
<dbReference type="InterPro" id="IPR050161">
    <property type="entry name" value="Siro_Cobalamin_biosynth"/>
</dbReference>
<sequence length="251" mass="25753">MSSGKVTLLSAGPGDVDLLTLRAARVLACADVVLLDDLANPEIATLAPSARVLRVGKRGGCRSTPQAFIERLMVRYARRGLHVVRVKGGDALMFGRAGEELAALRDAGIATAIVNGVSSAFAAANALGISLTHRAHCQGVTFVTAHLQDHREPDWSALAATRTTLAIYMGMSRLDALCAALGDALGPHTPGAVVQHAGGANERSVVARLDRLADAAHAAGLGSPAIILVGPAIAEARNASARPEATLARAA</sequence>
<accession>A0A1H2PPR3</accession>
<dbReference type="RefSeq" id="WP_091908149.1">
    <property type="nucleotide sequence ID" value="NZ_FNLO01000006.1"/>
</dbReference>
<dbReference type="STRING" id="1770053.SAMN05216551_10655"/>
<dbReference type="CDD" id="cd11642">
    <property type="entry name" value="SUMT"/>
    <property type="match status" value="1"/>
</dbReference>
<evidence type="ECO:0000313" key="10">
    <source>
        <dbReference type="Proteomes" id="UP000243719"/>
    </source>
</evidence>
<evidence type="ECO:0000256" key="1">
    <source>
        <dbReference type="ARBA" id="ARBA00005879"/>
    </source>
</evidence>
<feature type="domain" description="Tetrapyrrole methylase" evidence="8">
    <location>
        <begin position="5"/>
        <end position="212"/>
    </location>
</feature>
<dbReference type="SUPFAM" id="SSF53790">
    <property type="entry name" value="Tetrapyrrole methylase"/>
    <property type="match status" value="1"/>
</dbReference>
<organism evidence="9 10">
    <name type="scientific">Chitinasiproducens palmae</name>
    <dbReference type="NCBI Taxonomy" id="1770053"/>
    <lineage>
        <taxon>Bacteria</taxon>
        <taxon>Pseudomonadati</taxon>
        <taxon>Pseudomonadota</taxon>
        <taxon>Betaproteobacteria</taxon>
        <taxon>Burkholderiales</taxon>
        <taxon>Burkholderiaceae</taxon>
        <taxon>Chitinasiproducens</taxon>
    </lineage>
</organism>
<evidence type="ECO:0000313" key="9">
    <source>
        <dbReference type="EMBL" id="SDV48775.1"/>
    </source>
</evidence>
<evidence type="ECO:0000256" key="3">
    <source>
        <dbReference type="ARBA" id="ARBA00022603"/>
    </source>
</evidence>
<evidence type="ECO:0000256" key="4">
    <source>
        <dbReference type="ARBA" id="ARBA00022679"/>
    </source>
</evidence>
<dbReference type="InterPro" id="IPR014776">
    <property type="entry name" value="4pyrrole_Mease_sub2"/>
</dbReference>
<reference evidence="10" key="1">
    <citation type="submission" date="2016-09" db="EMBL/GenBank/DDBJ databases">
        <authorList>
            <person name="Varghese N."/>
            <person name="Submissions S."/>
        </authorList>
    </citation>
    <scope>NUCLEOTIDE SEQUENCE [LARGE SCALE GENOMIC DNA]</scope>
    <source>
        <strain evidence="10">JS23</strain>
    </source>
</reference>
<evidence type="ECO:0000256" key="5">
    <source>
        <dbReference type="ARBA" id="ARBA00022691"/>
    </source>
</evidence>
<dbReference type="Gene3D" id="3.40.1010.10">
    <property type="entry name" value="Cobalt-precorrin-4 Transmethylase, Domain 1"/>
    <property type="match status" value="1"/>
</dbReference>